<evidence type="ECO:0000313" key="2">
    <source>
        <dbReference type="EMBL" id="EMR66167.1"/>
    </source>
</evidence>
<name>M7SPM6_EUTLA</name>
<proteinExistence type="predicted"/>
<sequence length="192" mass="21462">MFPTLSSCILVCFLLISVGWCHEPAPNYDEVAFPHLKDHEEGHSWISLDRDGVFRSWAFLNDTVLDAARATKDQIAALIARQRGIVPEHIIEMEEETLANLNDLDIPDEQLFHPPPEVWPVEWLAEAKAGPKDLGETPVDETAPFRSADLWCPPLYCVFEGSIKCLKLWPACVKCFGGICSGRSIDGEDVET</sequence>
<evidence type="ECO:0000313" key="3">
    <source>
        <dbReference type="Proteomes" id="UP000012174"/>
    </source>
</evidence>
<keyword evidence="1" id="KW-0732">Signal</keyword>
<evidence type="ECO:0000256" key="1">
    <source>
        <dbReference type="SAM" id="SignalP"/>
    </source>
</evidence>
<protein>
    <submittedName>
        <fullName evidence="2">Uncharacterized protein</fullName>
    </submittedName>
</protein>
<dbReference type="HOGENOM" id="CLU_1415158_0_0_1"/>
<dbReference type="KEGG" id="ela:UCREL1_6859"/>
<gene>
    <name evidence="2" type="ORF">UCREL1_6859</name>
</gene>
<feature type="signal peptide" evidence="1">
    <location>
        <begin position="1"/>
        <end position="21"/>
    </location>
</feature>
<accession>M7SPM6</accession>
<reference evidence="3" key="1">
    <citation type="journal article" date="2013" name="Genome Announc.">
        <title>Draft genome sequence of the grapevine dieback fungus Eutypa lata UCR-EL1.</title>
        <authorList>
            <person name="Blanco-Ulate B."/>
            <person name="Rolshausen P.E."/>
            <person name="Cantu D."/>
        </authorList>
    </citation>
    <scope>NUCLEOTIDE SEQUENCE [LARGE SCALE GENOMIC DNA]</scope>
    <source>
        <strain evidence="3">UCR-EL1</strain>
    </source>
</reference>
<organism evidence="2 3">
    <name type="scientific">Eutypa lata (strain UCR-EL1)</name>
    <name type="common">Grapevine dieback disease fungus</name>
    <name type="synonym">Eutypa armeniacae</name>
    <dbReference type="NCBI Taxonomy" id="1287681"/>
    <lineage>
        <taxon>Eukaryota</taxon>
        <taxon>Fungi</taxon>
        <taxon>Dikarya</taxon>
        <taxon>Ascomycota</taxon>
        <taxon>Pezizomycotina</taxon>
        <taxon>Sordariomycetes</taxon>
        <taxon>Xylariomycetidae</taxon>
        <taxon>Xylariales</taxon>
        <taxon>Diatrypaceae</taxon>
        <taxon>Eutypa</taxon>
    </lineage>
</organism>
<dbReference type="Proteomes" id="UP000012174">
    <property type="component" value="Unassembled WGS sequence"/>
</dbReference>
<dbReference type="EMBL" id="KB706697">
    <property type="protein sequence ID" value="EMR66167.1"/>
    <property type="molecule type" value="Genomic_DNA"/>
</dbReference>
<dbReference type="eggNOG" id="ENOG502T2CD">
    <property type="taxonomic scope" value="Eukaryota"/>
</dbReference>
<dbReference type="AlphaFoldDB" id="M7SPM6"/>
<feature type="chain" id="PRO_5004084836" evidence="1">
    <location>
        <begin position="22"/>
        <end position="192"/>
    </location>
</feature>
<keyword evidence="3" id="KW-1185">Reference proteome</keyword>